<dbReference type="eggNOG" id="ENOG502RJ2C">
    <property type="taxonomic scope" value="Eukaryota"/>
</dbReference>
<protein>
    <submittedName>
        <fullName evidence="2">Uncharacterized protein</fullName>
    </submittedName>
</protein>
<name>M2SL25_COCH5</name>
<reference evidence="2 3" key="1">
    <citation type="journal article" date="2012" name="PLoS Pathog.">
        <title>Diverse lifestyles and strategies of plant pathogenesis encoded in the genomes of eighteen Dothideomycetes fungi.</title>
        <authorList>
            <person name="Ohm R.A."/>
            <person name="Feau N."/>
            <person name="Henrissat B."/>
            <person name="Schoch C.L."/>
            <person name="Horwitz B.A."/>
            <person name="Barry K.W."/>
            <person name="Condon B.J."/>
            <person name="Copeland A.C."/>
            <person name="Dhillon B."/>
            <person name="Glaser F."/>
            <person name="Hesse C.N."/>
            <person name="Kosti I."/>
            <person name="LaButti K."/>
            <person name="Lindquist E.A."/>
            <person name="Lucas S."/>
            <person name="Salamov A.A."/>
            <person name="Bradshaw R.E."/>
            <person name="Ciuffetti L."/>
            <person name="Hamelin R.C."/>
            <person name="Kema G.H.J."/>
            <person name="Lawrence C."/>
            <person name="Scott J.A."/>
            <person name="Spatafora J.W."/>
            <person name="Turgeon B.G."/>
            <person name="de Wit P.J.G.M."/>
            <person name="Zhong S."/>
            <person name="Goodwin S.B."/>
            <person name="Grigoriev I.V."/>
        </authorList>
    </citation>
    <scope>NUCLEOTIDE SEQUENCE [LARGE SCALE GENOMIC DNA]</scope>
    <source>
        <strain evidence="3">C5 / ATCC 48332 / race O</strain>
    </source>
</reference>
<dbReference type="HOGENOM" id="CLU_065176_0_0_1"/>
<evidence type="ECO:0000256" key="1">
    <source>
        <dbReference type="SAM" id="MobiDB-lite"/>
    </source>
</evidence>
<gene>
    <name evidence="2" type="ORF">COCHEDRAFT_1035089</name>
</gene>
<accession>M2SL25</accession>
<dbReference type="EMBL" id="KB445586">
    <property type="protein sequence ID" value="EMD86025.1"/>
    <property type="molecule type" value="Genomic_DNA"/>
</dbReference>
<sequence length="261" mass="29677">MAPILPPRTTKGKNQPPPNSPSKIPTAIYPTVPPPQKPKRVSHGHLFSSHNTARVTSAARTTTHTTSKAPPSTNSTSNALNTTRTTPTTVNTTRTTSIVPTSTHNAPNASTVSTAATAATTPTVLTAPRFSPPRQSAAEELRQRRKARLQELCADNSVNCRHLLEVLQLIPLNWSRGERPDPYLKSLLANQMIPHDKECELALAITFAKENWWYFATWPKDVKKFAELERDKRRREWEQRQREWEQRHWEWIEKWERERGG</sequence>
<reference evidence="3" key="2">
    <citation type="journal article" date="2013" name="PLoS Genet.">
        <title>Comparative genome structure, secondary metabolite, and effector coding capacity across Cochliobolus pathogens.</title>
        <authorList>
            <person name="Condon B.J."/>
            <person name="Leng Y."/>
            <person name="Wu D."/>
            <person name="Bushley K.E."/>
            <person name="Ohm R.A."/>
            <person name="Otillar R."/>
            <person name="Martin J."/>
            <person name="Schackwitz W."/>
            <person name="Grimwood J."/>
            <person name="MohdZainudin N."/>
            <person name="Xue C."/>
            <person name="Wang R."/>
            <person name="Manning V.A."/>
            <person name="Dhillon B."/>
            <person name="Tu Z.J."/>
            <person name="Steffenson B.J."/>
            <person name="Salamov A."/>
            <person name="Sun H."/>
            <person name="Lowry S."/>
            <person name="LaButti K."/>
            <person name="Han J."/>
            <person name="Copeland A."/>
            <person name="Lindquist E."/>
            <person name="Barry K."/>
            <person name="Schmutz J."/>
            <person name="Baker S.E."/>
            <person name="Ciuffetti L.M."/>
            <person name="Grigoriev I.V."/>
            <person name="Zhong S."/>
            <person name="Turgeon B.G."/>
        </authorList>
    </citation>
    <scope>NUCLEOTIDE SEQUENCE [LARGE SCALE GENOMIC DNA]</scope>
    <source>
        <strain evidence="3">C5 / ATCC 48332 / race O</strain>
    </source>
</reference>
<dbReference type="AlphaFoldDB" id="M2SL25"/>
<dbReference type="OMA" id="TFAKENW"/>
<dbReference type="OrthoDB" id="3695611at2759"/>
<feature type="region of interest" description="Disordered" evidence="1">
    <location>
        <begin position="1"/>
        <end position="90"/>
    </location>
</feature>
<feature type="compositionally biased region" description="Low complexity" evidence="1">
    <location>
        <begin position="52"/>
        <end position="90"/>
    </location>
</feature>
<organism evidence="2 3">
    <name type="scientific">Cochliobolus heterostrophus (strain C5 / ATCC 48332 / race O)</name>
    <name type="common">Southern corn leaf blight fungus</name>
    <name type="synonym">Bipolaris maydis</name>
    <dbReference type="NCBI Taxonomy" id="701091"/>
    <lineage>
        <taxon>Eukaryota</taxon>
        <taxon>Fungi</taxon>
        <taxon>Dikarya</taxon>
        <taxon>Ascomycota</taxon>
        <taxon>Pezizomycotina</taxon>
        <taxon>Dothideomycetes</taxon>
        <taxon>Pleosporomycetidae</taxon>
        <taxon>Pleosporales</taxon>
        <taxon>Pleosporineae</taxon>
        <taxon>Pleosporaceae</taxon>
        <taxon>Bipolaris</taxon>
    </lineage>
</organism>
<dbReference type="Proteomes" id="UP000016936">
    <property type="component" value="Unassembled WGS sequence"/>
</dbReference>
<proteinExistence type="predicted"/>
<evidence type="ECO:0000313" key="2">
    <source>
        <dbReference type="EMBL" id="EMD86025.1"/>
    </source>
</evidence>
<evidence type="ECO:0000313" key="3">
    <source>
        <dbReference type="Proteomes" id="UP000016936"/>
    </source>
</evidence>
<keyword evidence="3" id="KW-1185">Reference proteome</keyword>